<dbReference type="GO" id="GO:0005634">
    <property type="term" value="C:nucleus"/>
    <property type="evidence" value="ECO:0007669"/>
    <property type="project" value="TreeGrafter"/>
</dbReference>
<evidence type="ECO:0000313" key="5">
    <source>
        <dbReference type="Proteomes" id="UP000258309"/>
    </source>
</evidence>
<proteinExistence type="predicted"/>
<feature type="compositionally biased region" description="Basic and acidic residues" evidence="2">
    <location>
        <begin position="56"/>
        <end position="65"/>
    </location>
</feature>
<dbReference type="GO" id="GO:0000981">
    <property type="term" value="F:DNA-binding transcription factor activity, RNA polymerase II-specific"/>
    <property type="evidence" value="ECO:0007669"/>
    <property type="project" value="InterPro"/>
</dbReference>
<dbReference type="PANTHER" id="PTHR31668">
    <property type="entry name" value="GLUCOSE TRANSPORT TRANSCRIPTION REGULATOR RGT1-RELATED-RELATED"/>
    <property type="match status" value="1"/>
</dbReference>
<evidence type="ECO:0000313" key="4">
    <source>
        <dbReference type="EMBL" id="RFU31235.1"/>
    </source>
</evidence>
<comment type="caution">
    <text evidence="4">The sequence shown here is derived from an EMBL/GenBank/DDBJ whole genome shotgun (WGS) entry which is preliminary data.</text>
</comment>
<reference evidence="4 5" key="1">
    <citation type="submission" date="2018-05" db="EMBL/GenBank/DDBJ databases">
        <title>Draft genome sequence of Scytalidium lignicola DSM 105466, a ubiquitous saprotrophic fungus.</title>
        <authorList>
            <person name="Buettner E."/>
            <person name="Gebauer A.M."/>
            <person name="Hofrichter M."/>
            <person name="Liers C."/>
            <person name="Kellner H."/>
        </authorList>
    </citation>
    <scope>NUCLEOTIDE SEQUENCE [LARGE SCALE GENOMIC DNA]</scope>
    <source>
        <strain evidence="4 5">DSM 105466</strain>
    </source>
</reference>
<dbReference type="CDD" id="cd00067">
    <property type="entry name" value="GAL4"/>
    <property type="match status" value="1"/>
</dbReference>
<feature type="compositionally biased region" description="Polar residues" evidence="2">
    <location>
        <begin position="1"/>
        <end position="21"/>
    </location>
</feature>
<dbReference type="InterPro" id="IPR050797">
    <property type="entry name" value="Carb_Metab_Trans_Reg"/>
</dbReference>
<feature type="non-terminal residue" evidence="4">
    <location>
        <position position="402"/>
    </location>
</feature>
<sequence length="402" mass="45866">MDSILTPGQSVSQNHSDTPSLSLRHEDLRPSIQIDGDMDSLSPLSPDSLSSVPVEGPKKRQLDDRFKRRRSTRACSCCRARKVRCNVAECGIPCYNCQRDEVTCSVPERRSRRTKMQTKRKKSCVNGNFGEDIASDPLIPSKITTMLDCDHCEQNREAENPCPRETSPQSWDTSIYEEELANGLKLGFKLMALFLDQFFASGIRITKEHLRQSRLRDSCPCSASTDREASKNSTLQHEGIQDMDLHTAYQDLAFSFTKNVNNLQETRELETTIKDKSSNNFESQLFHPHFHDQEDDEALTISTPSDTEMQQPQPFDFSQPSDRCCKYDVLAQGQMEQFLIGSKELDTAASVYDEQNYVIGKDGDPMIMEEGFEEHVEALFDDTMEYQNWKDIVHLPHRKSSH</sequence>
<dbReference type="OrthoDB" id="5121955at2759"/>
<gene>
    <name evidence="4" type="ORF">B7463_g5087</name>
</gene>
<keyword evidence="1" id="KW-0539">Nucleus</keyword>
<feature type="region of interest" description="Disordered" evidence="2">
    <location>
        <begin position="218"/>
        <end position="237"/>
    </location>
</feature>
<feature type="compositionally biased region" description="Low complexity" evidence="2">
    <location>
        <begin position="39"/>
        <end position="54"/>
    </location>
</feature>
<dbReference type="SMART" id="SM00066">
    <property type="entry name" value="GAL4"/>
    <property type="match status" value="1"/>
</dbReference>
<keyword evidence="5" id="KW-1185">Reference proteome</keyword>
<dbReference type="InterPro" id="IPR001138">
    <property type="entry name" value="Zn2Cys6_DnaBD"/>
</dbReference>
<dbReference type="SUPFAM" id="SSF57701">
    <property type="entry name" value="Zn2/Cys6 DNA-binding domain"/>
    <property type="match status" value="1"/>
</dbReference>
<evidence type="ECO:0000259" key="3">
    <source>
        <dbReference type="PROSITE" id="PS50048"/>
    </source>
</evidence>
<feature type="region of interest" description="Disordered" evidence="2">
    <location>
        <begin position="1"/>
        <end position="65"/>
    </location>
</feature>
<name>A0A3E2HCY2_SCYLI</name>
<dbReference type="GO" id="GO:0001080">
    <property type="term" value="P:nitrogen catabolite activation of transcription from RNA polymerase II promoter"/>
    <property type="evidence" value="ECO:0007669"/>
    <property type="project" value="TreeGrafter"/>
</dbReference>
<feature type="non-terminal residue" evidence="4">
    <location>
        <position position="1"/>
    </location>
</feature>
<dbReference type="GO" id="GO:0008270">
    <property type="term" value="F:zinc ion binding"/>
    <property type="evidence" value="ECO:0007669"/>
    <property type="project" value="InterPro"/>
</dbReference>
<dbReference type="AlphaFoldDB" id="A0A3E2HCY2"/>
<dbReference type="STRING" id="5539.A0A3E2HCY2"/>
<protein>
    <recommendedName>
        <fullName evidence="3">Zn(2)-C6 fungal-type domain-containing protein</fullName>
    </recommendedName>
</protein>
<dbReference type="PROSITE" id="PS00463">
    <property type="entry name" value="ZN2_CY6_FUNGAL_1"/>
    <property type="match status" value="1"/>
</dbReference>
<feature type="domain" description="Zn(2)-C6 fungal-type" evidence="3">
    <location>
        <begin position="74"/>
        <end position="106"/>
    </location>
</feature>
<dbReference type="EMBL" id="NCSJ02000080">
    <property type="protein sequence ID" value="RFU31235.1"/>
    <property type="molecule type" value="Genomic_DNA"/>
</dbReference>
<accession>A0A3E2HCY2</accession>
<dbReference type="Proteomes" id="UP000258309">
    <property type="component" value="Unassembled WGS sequence"/>
</dbReference>
<dbReference type="InterPro" id="IPR036864">
    <property type="entry name" value="Zn2-C6_fun-type_DNA-bd_sf"/>
</dbReference>
<dbReference type="PROSITE" id="PS50048">
    <property type="entry name" value="ZN2_CY6_FUNGAL_2"/>
    <property type="match status" value="1"/>
</dbReference>
<dbReference type="PANTHER" id="PTHR31668:SF4">
    <property type="entry name" value="TRANSCRIPTIONAL ACTIVATOR PROTEIN DAL81"/>
    <property type="match status" value="1"/>
</dbReference>
<organism evidence="4 5">
    <name type="scientific">Scytalidium lignicola</name>
    <name type="common">Hyphomycete</name>
    <dbReference type="NCBI Taxonomy" id="5539"/>
    <lineage>
        <taxon>Eukaryota</taxon>
        <taxon>Fungi</taxon>
        <taxon>Dikarya</taxon>
        <taxon>Ascomycota</taxon>
        <taxon>Pezizomycotina</taxon>
        <taxon>Leotiomycetes</taxon>
        <taxon>Leotiomycetes incertae sedis</taxon>
        <taxon>Scytalidium</taxon>
    </lineage>
</organism>
<evidence type="ECO:0000256" key="2">
    <source>
        <dbReference type="SAM" id="MobiDB-lite"/>
    </source>
</evidence>
<evidence type="ECO:0000256" key="1">
    <source>
        <dbReference type="ARBA" id="ARBA00023242"/>
    </source>
</evidence>